<dbReference type="AlphaFoldDB" id="A0A2M8WS29"/>
<feature type="region of interest" description="Disordered" evidence="1">
    <location>
        <begin position="88"/>
        <end position="113"/>
    </location>
</feature>
<dbReference type="OrthoDB" id="3712375at2"/>
<feature type="region of interest" description="Disordered" evidence="1">
    <location>
        <begin position="122"/>
        <end position="141"/>
    </location>
</feature>
<dbReference type="Pfam" id="PF21946">
    <property type="entry name" value="LppM"/>
    <property type="match status" value="1"/>
</dbReference>
<dbReference type="InterPro" id="IPR053807">
    <property type="entry name" value="LppM"/>
</dbReference>
<evidence type="ECO:0000313" key="5">
    <source>
        <dbReference type="Proteomes" id="UP000231586"/>
    </source>
</evidence>
<proteinExistence type="predicted"/>
<keyword evidence="2" id="KW-0472">Membrane</keyword>
<gene>
    <name evidence="4" type="ORF">CLV34_1222</name>
</gene>
<evidence type="ECO:0000256" key="2">
    <source>
        <dbReference type="SAM" id="Phobius"/>
    </source>
</evidence>
<dbReference type="Proteomes" id="UP000231586">
    <property type="component" value="Unassembled WGS sequence"/>
</dbReference>
<dbReference type="RefSeq" id="WP_100349391.1">
    <property type="nucleotide sequence ID" value="NZ_PGTZ01000007.1"/>
</dbReference>
<keyword evidence="2" id="KW-1133">Transmembrane helix</keyword>
<feature type="compositionally biased region" description="Acidic residues" evidence="1">
    <location>
        <begin position="89"/>
        <end position="98"/>
    </location>
</feature>
<keyword evidence="5" id="KW-1185">Reference proteome</keyword>
<accession>A0A2M8WS29</accession>
<feature type="domain" description="LppM" evidence="3">
    <location>
        <begin position="47"/>
        <end position="225"/>
    </location>
</feature>
<dbReference type="EMBL" id="PGTZ01000007">
    <property type="protein sequence ID" value="PJI93747.1"/>
    <property type="molecule type" value="Genomic_DNA"/>
</dbReference>
<feature type="region of interest" description="Disordered" evidence="1">
    <location>
        <begin position="282"/>
        <end position="340"/>
    </location>
</feature>
<evidence type="ECO:0000259" key="3">
    <source>
        <dbReference type="Pfam" id="PF21946"/>
    </source>
</evidence>
<name>A0A2M8WS29_9MICO</name>
<protein>
    <submittedName>
        <fullName evidence="4">Uncharacterized protein DUF3153</fullName>
    </submittedName>
</protein>
<organism evidence="4 5">
    <name type="scientific">Luteimicrobium subarcticum</name>
    <dbReference type="NCBI Taxonomy" id="620910"/>
    <lineage>
        <taxon>Bacteria</taxon>
        <taxon>Bacillati</taxon>
        <taxon>Actinomycetota</taxon>
        <taxon>Actinomycetes</taxon>
        <taxon>Micrococcales</taxon>
        <taxon>Luteimicrobium</taxon>
    </lineage>
</organism>
<evidence type="ECO:0000313" key="4">
    <source>
        <dbReference type="EMBL" id="PJI93747.1"/>
    </source>
</evidence>
<sequence>MSTTTTSRTGDAPAVPPSERPRGRRRRAAALTTLAAVTVLALSGCVKIDMAFTLHSDNTADGTVIYAIQDSAAKALGQDPKDLLKEATEGEDPADDFGEGATSEPYQQDGYTGTKVTLKNSSLDDLGGDATSTSGTEDPDDLKIVRDGDEFVVSGKLDLADLGSDADAEESGLSSDQIASLFDVKIAITFPGAVVSADPAATIDGSTVTWTSSGSDVINLDARGKATTGSSGLAWWVWLLIGLAVLAVIAVVLLVLLRGRKPAAQDAPDAHPQDHATQRLDVQPGFQADAPPAPTPPTDVPSTDVPSTDLPPTGLPPTDDGAAPPWEAGPKPPPAPPSAG</sequence>
<feature type="compositionally biased region" description="Low complexity" evidence="1">
    <location>
        <begin position="300"/>
        <end position="329"/>
    </location>
</feature>
<evidence type="ECO:0000256" key="1">
    <source>
        <dbReference type="SAM" id="MobiDB-lite"/>
    </source>
</evidence>
<feature type="compositionally biased region" description="Polar residues" evidence="1">
    <location>
        <begin position="104"/>
        <end position="113"/>
    </location>
</feature>
<keyword evidence="2" id="KW-0812">Transmembrane</keyword>
<feature type="compositionally biased region" description="Pro residues" evidence="1">
    <location>
        <begin position="330"/>
        <end position="340"/>
    </location>
</feature>
<comment type="caution">
    <text evidence="4">The sequence shown here is derived from an EMBL/GenBank/DDBJ whole genome shotgun (WGS) entry which is preliminary data.</text>
</comment>
<feature type="transmembrane region" description="Helical" evidence="2">
    <location>
        <begin position="235"/>
        <end position="257"/>
    </location>
</feature>
<reference evidence="4 5" key="1">
    <citation type="submission" date="2017-11" db="EMBL/GenBank/DDBJ databases">
        <title>Genomic Encyclopedia of Archaeal and Bacterial Type Strains, Phase II (KMG-II): From Individual Species to Whole Genera.</title>
        <authorList>
            <person name="Goeker M."/>
        </authorList>
    </citation>
    <scope>NUCLEOTIDE SEQUENCE [LARGE SCALE GENOMIC DNA]</scope>
    <source>
        <strain evidence="4 5">DSM 22413</strain>
    </source>
</reference>
<feature type="region of interest" description="Disordered" evidence="1">
    <location>
        <begin position="1"/>
        <end position="25"/>
    </location>
</feature>